<dbReference type="Pfam" id="PF13166">
    <property type="entry name" value="AAA_13"/>
    <property type="match status" value="1"/>
</dbReference>
<dbReference type="AlphaFoldDB" id="A0A0K1PGX4"/>
<dbReference type="InterPro" id="IPR027417">
    <property type="entry name" value="P-loop_NTPase"/>
</dbReference>
<dbReference type="RefSeq" id="WP_050726889.1">
    <property type="nucleotide sequence ID" value="NZ_CP012332.1"/>
</dbReference>
<keyword evidence="3" id="KW-1185">Reference proteome</keyword>
<dbReference type="EMBL" id="CP012332">
    <property type="protein sequence ID" value="AKU92765.1"/>
    <property type="molecule type" value="Genomic_DNA"/>
</dbReference>
<dbReference type="GO" id="GO:0000731">
    <property type="term" value="P:DNA synthesis involved in DNA repair"/>
    <property type="evidence" value="ECO:0007669"/>
    <property type="project" value="TreeGrafter"/>
</dbReference>
<reference evidence="2 3" key="1">
    <citation type="submission" date="2015-08" db="EMBL/GenBank/DDBJ databases">
        <authorList>
            <person name="Babu N.S."/>
            <person name="Beckwith C.J."/>
            <person name="Beseler K.G."/>
            <person name="Brison A."/>
            <person name="Carone J.V."/>
            <person name="Caskin T.P."/>
            <person name="Diamond M."/>
            <person name="Durham M.E."/>
            <person name="Foxe J.M."/>
            <person name="Go M."/>
            <person name="Henderson B.A."/>
            <person name="Jones I.B."/>
            <person name="McGettigan J.A."/>
            <person name="Micheletti S.J."/>
            <person name="Nasrallah M.E."/>
            <person name="Ortiz D."/>
            <person name="Piller C.R."/>
            <person name="Privatt S.R."/>
            <person name="Schneider S.L."/>
            <person name="Sharp S."/>
            <person name="Smith T.C."/>
            <person name="Stanton J.D."/>
            <person name="Ullery H.E."/>
            <person name="Wilson R.J."/>
            <person name="Serrano M.G."/>
            <person name="Buck G."/>
            <person name="Lee V."/>
            <person name="Wang Y."/>
            <person name="Carvalho R."/>
            <person name="Voegtly L."/>
            <person name="Shi R."/>
            <person name="Duckworth R."/>
            <person name="Johnson A."/>
            <person name="Loviza R."/>
            <person name="Walstead R."/>
            <person name="Shah Z."/>
            <person name="Kiflezghi M."/>
            <person name="Wade K."/>
            <person name="Ball S.L."/>
            <person name="Bradley K.W."/>
            <person name="Asai D.J."/>
            <person name="Bowman C.A."/>
            <person name="Russell D.A."/>
            <person name="Pope W.H."/>
            <person name="Jacobs-Sera D."/>
            <person name="Hendrix R.W."/>
            <person name="Hatfull G.F."/>
        </authorList>
    </citation>
    <scope>NUCLEOTIDE SEQUENCE [LARGE SCALE GENOMIC DNA]</scope>
    <source>
        <strain evidence="2 3">DSM 27710</strain>
    </source>
</reference>
<dbReference type="PATRIC" id="fig|1391653.3.peg.3295"/>
<name>A0A0K1PGX4_9BACT</name>
<feature type="domain" description="Protein CR006 P-loop" evidence="1">
    <location>
        <begin position="382"/>
        <end position="707"/>
    </location>
</feature>
<dbReference type="SUPFAM" id="SSF52540">
    <property type="entry name" value="P-loop containing nucleoside triphosphate hydrolases"/>
    <property type="match status" value="1"/>
</dbReference>
<dbReference type="Proteomes" id="UP000055590">
    <property type="component" value="Chromosome"/>
</dbReference>
<dbReference type="Gene3D" id="3.40.50.300">
    <property type="entry name" value="P-loop containing nucleotide triphosphate hydrolases"/>
    <property type="match status" value="1"/>
</dbReference>
<gene>
    <name evidence="2" type="ORF">AKJ08_3152</name>
</gene>
<sequence>MSLIPQVIAWAQRRPTWLQPAIRTLVEEGMLSDSDIDGLLERCKANVIGGECVDAVTFGQGAGGSHAGTSRMPVAIEQIAELRNVNAIVAPRPLRLAPSGLTVIYGANGAGKSGYARVLKRACGARGKAEPIRPNVFEPASGAPSAKISYLVGGDLQEFSWSEGVHPTPDLARVTIFDGISASVYATEEAPVAYLPAGLDVFEKLAQALLRAKGKIQGEIDAIKIGLPLPMVPQNTPAAAVLANLDGNEARTRITALATLTEEERSRVPGLREEVARLAAEDPAVIAKELRLRLARVKDLVDRLATLATSLDAGRLVEVRTVVAQADAAAVAARVSAAATFASEPIEGVGEGAWQVLWFAAQKYSEAVAYRALPFPNTGEAARCVLCQQELGDEGGQRMRRFDDFIRDTTAAKAEAALQRLHAQRTALEALTLPEFKESGPRDEIDHLRAGLGAEIGEWINRMASRRQAFLQIVGGDEPVAIPEPVPVPSGLGEVLEVIEQDIAVVAGSAASDRLKQARIELADLEGRLVLAEHYDLVVAELDRRARLAKLQQVASALSTTEISKKGAELATGAVTTNLVAAFQTELKALGLGEVRVDVVPRGGKAGRVLHQVTLRTPKGDVPPTGILSEGEFRSVALAAMLAELSLESSGSAIVFDDPVSSLDHLRRNRVAHRLAQLAKSRQVVVFTHDASFVLFLTEKAKEERASIEFQTIQREYAGPGSCADDVPWEQKSVEKRIAAMEHRIRNADSVWRKSGAEAYDAEVRWLYGALRETWEQAVAMKLLKDVVSPFRRGVDIGKLKTLSVSPADAEGPLAGQARCSAILRGHTKSPELNESLPTVAEMAADVATLRAWLAEIDKRKSSLAPSALRADVS</sequence>
<organism evidence="2 3">
    <name type="scientific">Vulgatibacter incomptus</name>
    <dbReference type="NCBI Taxonomy" id="1391653"/>
    <lineage>
        <taxon>Bacteria</taxon>
        <taxon>Pseudomonadati</taxon>
        <taxon>Myxococcota</taxon>
        <taxon>Myxococcia</taxon>
        <taxon>Myxococcales</taxon>
        <taxon>Cystobacterineae</taxon>
        <taxon>Vulgatibacteraceae</taxon>
        <taxon>Vulgatibacter</taxon>
    </lineage>
</organism>
<dbReference type="KEGG" id="vin:AKJ08_3152"/>
<dbReference type="CDD" id="cd00267">
    <property type="entry name" value="ABC_ATPase"/>
    <property type="match status" value="1"/>
</dbReference>
<protein>
    <recommendedName>
        <fullName evidence="1">Protein CR006 P-loop domain-containing protein</fullName>
    </recommendedName>
</protein>
<dbReference type="GO" id="GO:0006302">
    <property type="term" value="P:double-strand break repair"/>
    <property type="evidence" value="ECO:0007669"/>
    <property type="project" value="TreeGrafter"/>
</dbReference>
<dbReference type="InterPro" id="IPR026866">
    <property type="entry name" value="CR006_AAA"/>
</dbReference>
<dbReference type="OrthoDB" id="9789562at2"/>
<accession>A0A0K1PGX4</accession>
<evidence type="ECO:0000259" key="1">
    <source>
        <dbReference type="Pfam" id="PF13166"/>
    </source>
</evidence>
<dbReference type="PANTHER" id="PTHR32182">
    <property type="entry name" value="DNA REPLICATION AND REPAIR PROTEIN RECF"/>
    <property type="match status" value="1"/>
</dbReference>
<proteinExistence type="predicted"/>
<dbReference type="PANTHER" id="PTHR32182:SF0">
    <property type="entry name" value="DNA REPLICATION AND REPAIR PROTEIN RECF"/>
    <property type="match status" value="1"/>
</dbReference>
<evidence type="ECO:0000313" key="2">
    <source>
        <dbReference type="EMBL" id="AKU92765.1"/>
    </source>
</evidence>
<evidence type="ECO:0000313" key="3">
    <source>
        <dbReference type="Proteomes" id="UP000055590"/>
    </source>
</evidence>